<evidence type="ECO:0000256" key="3">
    <source>
        <dbReference type="SAM" id="SignalP"/>
    </source>
</evidence>
<feature type="region of interest" description="Disordered" evidence="1">
    <location>
        <begin position="106"/>
        <end position="138"/>
    </location>
</feature>
<reference evidence="4" key="1">
    <citation type="journal article" date="2020" name="New Phytol.">
        <title>Comparative genomics reveals dynamic genome evolution in host specialist ectomycorrhizal fungi.</title>
        <authorList>
            <person name="Lofgren L.A."/>
            <person name="Nguyen N.H."/>
            <person name="Vilgalys R."/>
            <person name="Ruytinx J."/>
            <person name="Liao H.L."/>
            <person name="Branco S."/>
            <person name="Kuo A."/>
            <person name="LaButti K."/>
            <person name="Lipzen A."/>
            <person name="Andreopoulos W."/>
            <person name="Pangilinan J."/>
            <person name="Riley R."/>
            <person name="Hundley H."/>
            <person name="Na H."/>
            <person name="Barry K."/>
            <person name="Grigoriev I.V."/>
            <person name="Stajich J.E."/>
            <person name="Kennedy P.G."/>
        </authorList>
    </citation>
    <scope>NUCLEOTIDE SEQUENCE</scope>
    <source>
        <strain evidence="4">S12</strain>
    </source>
</reference>
<gene>
    <name evidence="4" type="ORF">HD556DRAFT_1442022</name>
</gene>
<dbReference type="OrthoDB" id="3266475at2759"/>
<keyword evidence="3" id="KW-0732">Signal</keyword>
<dbReference type="Proteomes" id="UP000719766">
    <property type="component" value="Unassembled WGS sequence"/>
</dbReference>
<comment type="caution">
    <text evidence="4">The sequence shown here is derived from an EMBL/GenBank/DDBJ whole genome shotgun (WGS) entry which is preliminary data.</text>
</comment>
<dbReference type="EMBL" id="JABBWE010000021">
    <property type="protein sequence ID" value="KAG1795697.1"/>
    <property type="molecule type" value="Genomic_DNA"/>
</dbReference>
<accession>A0A9P7AUM6</accession>
<evidence type="ECO:0000256" key="2">
    <source>
        <dbReference type="SAM" id="Phobius"/>
    </source>
</evidence>
<feature type="signal peptide" evidence="3">
    <location>
        <begin position="1"/>
        <end position="18"/>
    </location>
</feature>
<dbReference type="GeneID" id="64600163"/>
<evidence type="ECO:0000313" key="4">
    <source>
        <dbReference type="EMBL" id="KAG1795697.1"/>
    </source>
</evidence>
<organism evidence="4 5">
    <name type="scientific">Suillus plorans</name>
    <dbReference type="NCBI Taxonomy" id="116603"/>
    <lineage>
        <taxon>Eukaryota</taxon>
        <taxon>Fungi</taxon>
        <taxon>Dikarya</taxon>
        <taxon>Basidiomycota</taxon>
        <taxon>Agaricomycotina</taxon>
        <taxon>Agaricomycetes</taxon>
        <taxon>Agaricomycetidae</taxon>
        <taxon>Boletales</taxon>
        <taxon>Suillineae</taxon>
        <taxon>Suillaceae</taxon>
        <taxon>Suillus</taxon>
    </lineage>
</organism>
<name>A0A9P7AUM6_9AGAM</name>
<keyword evidence="2" id="KW-0472">Membrane</keyword>
<dbReference type="RefSeq" id="XP_041161451.1">
    <property type="nucleotide sequence ID" value="XM_041306399.1"/>
</dbReference>
<sequence>MRYQHPLLLLIQISGAIAIALPEITTAHYGSSVHSGRDLLGMLAGTAGSGTDSPATSDTFHLSSPSSPIHPGLKDLGGLFTDSVLPTASSLGKLDLVTPTTLGVTSSAGSLNPSPEQITSTSTTRPASYPNPSSAAMSENASADNKTWKIIGIVFIAILIIAIAITSSIFFDRWWKIAQEILCCKGRRDSGIEQFVPDWEKQTWEVKLGSEDRDYRQRASFVSFRSDTDPHHVKERDIHTMRNSADHTIPTLPVAVPPPLLRVVSPSDTRELPWDADNLHKCALHRQLSARSGRHGLGDT</sequence>
<keyword evidence="2" id="KW-1133">Transmembrane helix</keyword>
<proteinExistence type="predicted"/>
<feature type="transmembrane region" description="Helical" evidence="2">
    <location>
        <begin position="150"/>
        <end position="171"/>
    </location>
</feature>
<evidence type="ECO:0000256" key="1">
    <source>
        <dbReference type="SAM" id="MobiDB-lite"/>
    </source>
</evidence>
<keyword evidence="5" id="KW-1185">Reference proteome</keyword>
<keyword evidence="2" id="KW-0812">Transmembrane</keyword>
<feature type="chain" id="PRO_5040231136" evidence="3">
    <location>
        <begin position="19"/>
        <end position="300"/>
    </location>
</feature>
<dbReference type="AlphaFoldDB" id="A0A9P7AUM6"/>
<protein>
    <submittedName>
        <fullName evidence="4">Uncharacterized protein</fullName>
    </submittedName>
</protein>
<evidence type="ECO:0000313" key="5">
    <source>
        <dbReference type="Proteomes" id="UP000719766"/>
    </source>
</evidence>